<evidence type="ECO:0000256" key="2">
    <source>
        <dbReference type="ARBA" id="ARBA00009010"/>
    </source>
</evidence>
<dbReference type="InterPro" id="IPR004299">
    <property type="entry name" value="MBOAT_fam"/>
</dbReference>
<evidence type="ECO:0000256" key="3">
    <source>
        <dbReference type="ARBA" id="ARBA00022679"/>
    </source>
</evidence>
<dbReference type="InterPro" id="IPR014371">
    <property type="entry name" value="Oat_ACAT_DAG_ARE"/>
</dbReference>
<keyword evidence="10" id="KW-1185">Reference proteome</keyword>
<accession>A0A7D9K3K1</accession>
<dbReference type="OrthoDB" id="10039049at2759"/>
<evidence type="ECO:0000256" key="7">
    <source>
        <dbReference type="ARBA" id="ARBA00023136"/>
    </source>
</evidence>
<organism evidence="9 10">
    <name type="scientific">Paramuricea clavata</name>
    <name type="common">Red gorgonian</name>
    <name type="synonym">Violescent sea-whip</name>
    <dbReference type="NCBI Taxonomy" id="317549"/>
    <lineage>
        <taxon>Eukaryota</taxon>
        <taxon>Metazoa</taxon>
        <taxon>Cnidaria</taxon>
        <taxon>Anthozoa</taxon>
        <taxon>Octocorallia</taxon>
        <taxon>Malacalcyonacea</taxon>
        <taxon>Plexauridae</taxon>
        <taxon>Paramuricea</taxon>
    </lineage>
</organism>
<dbReference type="Pfam" id="PF03062">
    <property type="entry name" value="MBOAT"/>
    <property type="match status" value="1"/>
</dbReference>
<evidence type="ECO:0000313" key="10">
    <source>
        <dbReference type="Proteomes" id="UP001152795"/>
    </source>
</evidence>
<comment type="subcellular location">
    <subcellularLocation>
        <location evidence="1">Endoplasmic reticulum membrane</location>
        <topology evidence="1">Multi-pass membrane protein</topology>
    </subcellularLocation>
</comment>
<comment type="similarity">
    <text evidence="2">Belongs to the membrane-bound acyltransferase family. Sterol o-acyltransferase subfamily.</text>
</comment>
<evidence type="ECO:0000256" key="1">
    <source>
        <dbReference type="ARBA" id="ARBA00004477"/>
    </source>
</evidence>
<keyword evidence="7" id="KW-0472">Membrane</keyword>
<dbReference type="AlphaFoldDB" id="A0A7D9K3K1"/>
<evidence type="ECO:0000256" key="6">
    <source>
        <dbReference type="ARBA" id="ARBA00022989"/>
    </source>
</evidence>
<protein>
    <submittedName>
        <fullName evidence="9">Sterol O-acyltransferase 1-like</fullName>
    </submittedName>
</protein>
<dbReference type="Proteomes" id="UP001152795">
    <property type="component" value="Unassembled WGS sequence"/>
</dbReference>
<evidence type="ECO:0000256" key="8">
    <source>
        <dbReference type="ARBA" id="ARBA00023315"/>
    </source>
</evidence>
<keyword evidence="5" id="KW-0256">Endoplasmic reticulum</keyword>
<name>A0A7D9K3K1_PARCT</name>
<dbReference type="EMBL" id="CACRXK020025371">
    <property type="protein sequence ID" value="CAB4039428.1"/>
    <property type="molecule type" value="Genomic_DNA"/>
</dbReference>
<keyword evidence="3" id="KW-0808">Transferase</keyword>
<keyword evidence="8" id="KW-0012">Acyltransferase</keyword>
<evidence type="ECO:0000313" key="9">
    <source>
        <dbReference type="EMBL" id="CAB4039428.1"/>
    </source>
</evidence>
<evidence type="ECO:0000256" key="5">
    <source>
        <dbReference type="ARBA" id="ARBA00022824"/>
    </source>
</evidence>
<dbReference type="PANTHER" id="PTHR10408:SF8">
    <property type="entry name" value="O-ACYLTRANSFERASE"/>
    <property type="match status" value="1"/>
</dbReference>
<reference evidence="9" key="1">
    <citation type="submission" date="2020-04" db="EMBL/GenBank/DDBJ databases">
        <authorList>
            <person name="Alioto T."/>
            <person name="Alioto T."/>
            <person name="Gomez Garrido J."/>
        </authorList>
    </citation>
    <scope>NUCLEOTIDE SEQUENCE</scope>
    <source>
        <strain evidence="9">A484AB</strain>
    </source>
</reference>
<proteinExistence type="inferred from homology"/>
<keyword evidence="4" id="KW-0812">Transmembrane</keyword>
<dbReference type="GO" id="GO:0008374">
    <property type="term" value="F:O-acyltransferase activity"/>
    <property type="evidence" value="ECO:0007669"/>
    <property type="project" value="InterPro"/>
</dbReference>
<dbReference type="PANTHER" id="PTHR10408">
    <property type="entry name" value="STEROL O-ACYLTRANSFERASE"/>
    <property type="match status" value="1"/>
</dbReference>
<comment type="caution">
    <text evidence="9">The sequence shown here is derived from an EMBL/GenBank/DDBJ whole genome shotgun (WGS) entry which is preliminary data.</text>
</comment>
<dbReference type="GO" id="GO:0005789">
    <property type="term" value="C:endoplasmic reticulum membrane"/>
    <property type="evidence" value="ECO:0007669"/>
    <property type="project" value="UniProtKB-SubCell"/>
</dbReference>
<evidence type="ECO:0000256" key="4">
    <source>
        <dbReference type="ARBA" id="ARBA00022692"/>
    </source>
</evidence>
<sequence length="103" mass="11864">MILTFLLSAIVHEYILIVTFNFFFPALFVMFFGIGVSFVFLKPRKGGHVSPVWNVFMWVTIIIGSGLLMVLYCLEWYAVQDNPKTNDSLMEILTPRLWALVSK</sequence>
<dbReference type="GO" id="GO:0008203">
    <property type="term" value="P:cholesterol metabolic process"/>
    <property type="evidence" value="ECO:0007669"/>
    <property type="project" value="TreeGrafter"/>
</dbReference>
<gene>
    <name evidence="9" type="ORF">PACLA_8A080474</name>
</gene>
<keyword evidence="6" id="KW-1133">Transmembrane helix</keyword>